<reference evidence="1 2" key="1">
    <citation type="submission" date="2023-02" db="EMBL/GenBank/DDBJ databases">
        <title>LHISI_Scaffold_Assembly.</title>
        <authorList>
            <person name="Stuart O.P."/>
            <person name="Cleave R."/>
            <person name="Magrath M.J.L."/>
            <person name="Mikheyev A.S."/>
        </authorList>
    </citation>
    <scope>NUCLEOTIDE SEQUENCE [LARGE SCALE GENOMIC DNA]</scope>
    <source>
        <strain evidence="1">Daus_M_001</strain>
        <tissue evidence="1">Leg muscle</tissue>
    </source>
</reference>
<organism evidence="1 2">
    <name type="scientific">Dryococelus australis</name>
    <dbReference type="NCBI Taxonomy" id="614101"/>
    <lineage>
        <taxon>Eukaryota</taxon>
        <taxon>Metazoa</taxon>
        <taxon>Ecdysozoa</taxon>
        <taxon>Arthropoda</taxon>
        <taxon>Hexapoda</taxon>
        <taxon>Insecta</taxon>
        <taxon>Pterygota</taxon>
        <taxon>Neoptera</taxon>
        <taxon>Polyneoptera</taxon>
        <taxon>Phasmatodea</taxon>
        <taxon>Verophasmatodea</taxon>
        <taxon>Anareolatae</taxon>
        <taxon>Phasmatidae</taxon>
        <taxon>Eurycanthinae</taxon>
        <taxon>Dryococelus</taxon>
    </lineage>
</organism>
<name>A0ABQ9HEX5_9NEOP</name>
<evidence type="ECO:0000313" key="2">
    <source>
        <dbReference type="Proteomes" id="UP001159363"/>
    </source>
</evidence>
<dbReference type="InterPro" id="IPR036397">
    <property type="entry name" value="RNaseH_sf"/>
</dbReference>
<comment type="caution">
    <text evidence="1">The sequence shown here is derived from an EMBL/GenBank/DDBJ whole genome shotgun (WGS) entry which is preliminary data.</text>
</comment>
<accession>A0ABQ9HEX5</accession>
<sequence>MRQLSIQTGYSTLRISSTGLLKTYATYGRGRQEKFKHDGAQAYSTISVRNYLHQMYPKPWMRHYGPFPWSARSLDFLFWGGMKELVYSTPIVSKMDLIALLALSLLHF</sequence>
<dbReference type="Proteomes" id="UP001159363">
    <property type="component" value="Chromosome 4"/>
</dbReference>
<gene>
    <name evidence="1" type="ORF">PR048_014684</name>
</gene>
<protein>
    <submittedName>
        <fullName evidence="1">Uncharacterized protein</fullName>
    </submittedName>
</protein>
<dbReference type="EMBL" id="JARBHB010000005">
    <property type="protein sequence ID" value="KAJ8882868.1"/>
    <property type="molecule type" value="Genomic_DNA"/>
</dbReference>
<proteinExistence type="predicted"/>
<keyword evidence="2" id="KW-1185">Reference proteome</keyword>
<dbReference type="Gene3D" id="3.30.420.10">
    <property type="entry name" value="Ribonuclease H-like superfamily/Ribonuclease H"/>
    <property type="match status" value="1"/>
</dbReference>
<evidence type="ECO:0000313" key="1">
    <source>
        <dbReference type="EMBL" id="KAJ8882868.1"/>
    </source>
</evidence>